<sequence length="218" mass="24940">MQLKSDYSPEIKQEPGVLQSFQDLAIGYQPDDKADVKAEVTAKTELNDELDNVVAGSDLEQEIFMDEDAEGYMSDDYVLEYDWQDIGADPDYFEEMGSVQHGFSLNNYGPCLSRGVNRKGDYFCRHAFGSDAPSMYKALVFWEDGDPRPYHYRNRDGSIYFHNPDQSSYYWIGAEKGYSRYISPSGQITENYSPNLKAELALYCFPCHALDVIHYSKL</sequence>
<keyword evidence="2" id="KW-1185">Reference proteome</keyword>
<proteinExistence type="predicted"/>
<dbReference type="EMBL" id="KN817528">
    <property type="protein sequence ID" value="KJA26231.1"/>
    <property type="molecule type" value="Genomic_DNA"/>
</dbReference>
<organism evidence="1 2">
    <name type="scientific">Hypholoma sublateritium (strain FD-334 SS-4)</name>
    <dbReference type="NCBI Taxonomy" id="945553"/>
    <lineage>
        <taxon>Eukaryota</taxon>
        <taxon>Fungi</taxon>
        <taxon>Dikarya</taxon>
        <taxon>Basidiomycota</taxon>
        <taxon>Agaricomycotina</taxon>
        <taxon>Agaricomycetes</taxon>
        <taxon>Agaricomycetidae</taxon>
        <taxon>Agaricales</taxon>
        <taxon>Agaricineae</taxon>
        <taxon>Strophariaceae</taxon>
        <taxon>Hypholoma</taxon>
    </lineage>
</organism>
<gene>
    <name evidence="1" type="ORF">HYPSUDRAFT_36495</name>
</gene>
<reference evidence="2" key="1">
    <citation type="submission" date="2014-04" db="EMBL/GenBank/DDBJ databases">
        <title>Evolutionary Origins and Diversification of the Mycorrhizal Mutualists.</title>
        <authorList>
            <consortium name="DOE Joint Genome Institute"/>
            <consortium name="Mycorrhizal Genomics Consortium"/>
            <person name="Kohler A."/>
            <person name="Kuo A."/>
            <person name="Nagy L.G."/>
            <person name="Floudas D."/>
            <person name="Copeland A."/>
            <person name="Barry K.W."/>
            <person name="Cichocki N."/>
            <person name="Veneault-Fourrey C."/>
            <person name="LaButti K."/>
            <person name="Lindquist E.A."/>
            <person name="Lipzen A."/>
            <person name="Lundell T."/>
            <person name="Morin E."/>
            <person name="Murat C."/>
            <person name="Riley R."/>
            <person name="Ohm R."/>
            <person name="Sun H."/>
            <person name="Tunlid A."/>
            <person name="Henrissat B."/>
            <person name="Grigoriev I.V."/>
            <person name="Hibbett D.S."/>
            <person name="Martin F."/>
        </authorList>
    </citation>
    <scope>NUCLEOTIDE SEQUENCE [LARGE SCALE GENOMIC DNA]</scope>
    <source>
        <strain evidence="2">FD-334 SS-4</strain>
    </source>
</reference>
<dbReference type="OrthoDB" id="3053904at2759"/>
<evidence type="ECO:0000313" key="1">
    <source>
        <dbReference type="EMBL" id="KJA26231.1"/>
    </source>
</evidence>
<evidence type="ECO:0000313" key="2">
    <source>
        <dbReference type="Proteomes" id="UP000054270"/>
    </source>
</evidence>
<dbReference type="AlphaFoldDB" id="A0A0D2PCH0"/>
<name>A0A0D2PCH0_HYPSF</name>
<dbReference type="Proteomes" id="UP000054270">
    <property type="component" value="Unassembled WGS sequence"/>
</dbReference>
<protein>
    <submittedName>
        <fullName evidence="1">Uncharacterized protein</fullName>
    </submittedName>
</protein>
<accession>A0A0D2PCH0</accession>